<keyword evidence="2" id="KW-0479">Metal-binding</keyword>
<dbReference type="EMBL" id="CP136051">
    <property type="protein sequence ID" value="WOK07052.1"/>
    <property type="molecule type" value="Genomic_DNA"/>
</dbReference>
<dbReference type="SUPFAM" id="SSF48264">
    <property type="entry name" value="Cytochrome P450"/>
    <property type="match status" value="1"/>
</dbReference>
<dbReference type="Pfam" id="PF00067">
    <property type="entry name" value="p450"/>
    <property type="match status" value="1"/>
</dbReference>
<reference evidence="3 4" key="1">
    <citation type="journal article" date="2023" name="Microbiol. Resour. Announc.">
        <title>Complete Genome Sequence of Imperialibacter roseus strain P4T.</title>
        <authorList>
            <person name="Tizabi D.R."/>
            <person name="Bachvaroff T."/>
            <person name="Hill R.T."/>
        </authorList>
    </citation>
    <scope>NUCLEOTIDE SEQUENCE [LARGE SCALE GENOMIC DNA]</scope>
    <source>
        <strain evidence="3 4">P4T</strain>
    </source>
</reference>
<organism evidence="3 4">
    <name type="scientific">Imperialibacter roseus</name>
    <dbReference type="NCBI Taxonomy" id="1324217"/>
    <lineage>
        <taxon>Bacteria</taxon>
        <taxon>Pseudomonadati</taxon>
        <taxon>Bacteroidota</taxon>
        <taxon>Cytophagia</taxon>
        <taxon>Cytophagales</taxon>
        <taxon>Flammeovirgaceae</taxon>
        <taxon>Imperialibacter</taxon>
    </lineage>
</organism>
<dbReference type="InterPro" id="IPR001128">
    <property type="entry name" value="Cyt_P450"/>
</dbReference>
<proteinExistence type="inferred from homology"/>
<dbReference type="InterPro" id="IPR036396">
    <property type="entry name" value="Cyt_P450_sf"/>
</dbReference>
<accession>A0ABZ0IPT2</accession>
<evidence type="ECO:0000313" key="3">
    <source>
        <dbReference type="EMBL" id="WOK07052.1"/>
    </source>
</evidence>
<dbReference type="RefSeq" id="WP_317489741.1">
    <property type="nucleotide sequence ID" value="NZ_CP136051.1"/>
</dbReference>
<evidence type="ECO:0000256" key="1">
    <source>
        <dbReference type="ARBA" id="ARBA00010617"/>
    </source>
</evidence>
<dbReference type="Proteomes" id="UP001302349">
    <property type="component" value="Chromosome"/>
</dbReference>
<evidence type="ECO:0000313" key="4">
    <source>
        <dbReference type="Proteomes" id="UP001302349"/>
    </source>
</evidence>
<protein>
    <submittedName>
        <fullName evidence="3">Cytochrome P450</fullName>
    </submittedName>
</protein>
<keyword evidence="4" id="KW-1185">Reference proteome</keyword>
<sequence length="404" mass="45107">MDVTKLWQPSKPGFITNPYPVYSNILAHTPVFESPTGDFVVMNYDGVKHVLFDKNYQTGARAEWVYKMTQYATDRNIDFRSIQQAVAGMPIQQNPPIHSVIRSVLAKNWPSKAFLSTKSSEICDEILADMPPSFDLVSFIAKKLPVWMVCDVLGMPRSLGEELQADGFRLVQLLDPYLTFKDLKNIQVASTNLRASFDLYYSSLDKESAGLAAAVKKAAEDNPEFNADPVSLIIFLFIAAFETTSSLISICLQTLIEDKELCYQLDSDARIERFVREILRLYSPVQITGRSNPEPIVLSGVEIPANSTITLCLGSANRDPGHFENPDQLIIDRKVNDHLSFGYGMHHCLGSQMAVVEAASVVKAFLPKLGHTSIVGKPVWENRLMIRRLLSMELLVSDNETPSV</sequence>
<dbReference type="InterPro" id="IPR017972">
    <property type="entry name" value="Cyt_P450_CS"/>
</dbReference>
<dbReference type="PANTHER" id="PTHR46696:SF1">
    <property type="entry name" value="CYTOCHROME P450 YJIB-RELATED"/>
    <property type="match status" value="1"/>
</dbReference>
<gene>
    <name evidence="3" type="ORF">RT717_00260</name>
</gene>
<keyword evidence="2" id="KW-0408">Iron</keyword>
<keyword evidence="2" id="KW-0349">Heme</keyword>
<dbReference type="PROSITE" id="PS00086">
    <property type="entry name" value="CYTOCHROME_P450"/>
    <property type="match status" value="1"/>
</dbReference>
<keyword evidence="2" id="KW-0560">Oxidoreductase</keyword>
<dbReference type="Gene3D" id="1.10.630.10">
    <property type="entry name" value="Cytochrome P450"/>
    <property type="match status" value="1"/>
</dbReference>
<name>A0ABZ0IPT2_9BACT</name>
<evidence type="ECO:0000256" key="2">
    <source>
        <dbReference type="RuleBase" id="RU000461"/>
    </source>
</evidence>
<comment type="similarity">
    <text evidence="1 2">Belongs to the cytochrome P450 family.</text>
</comment>
<keyword evidence="2" id="KW-0503">Monooxygenase</keyword>
<dbReference type="PRINTS" id="PR00385">
    <property type="entry name" value="P450"/>
</dbReference>
<dbReference type="PANTHER" id="PTHR46696">
    <property type="entry name" value="P450, PUTATIVE (EUROFUNG)-RELATED"/>
    <property type="match status" value="1"/>
</dbReference>